<organism evidence="1">
    <name type="scientific">bioreactor metagenome</name>
    <dbReference type="NCBI Taxonomy" id="1076179"/>
    <lineage>
        <taxon>unclassified sequences</taxon>
        <taxon>metagenomes</taxon>
        <taxon>ecological metagenomes</taxon>
    </lineage>
</organism>
<gene>
    <name evidence="1" type="ORF">SDC9_129667</name>
</gene>
<accession>A0A645CZL8</accession>
<protein>
    <submittedName>
        <fullName evidence="1">Uncharacterized protein</fullName>
    </submittedName>
</protein>
<evidence type="ECO:0000313" key="1">
    <source>
        <dbReference type="EMBL" id="MPM82606.1"/>
    </source>
</evidence>
<name>A0A645CZL8_9ZZZZ</name>
<reference evidence="1" key="1">
    <citation type="submission" date="2019-08" db="EMBL/GenBank/DDBJ databases">
        <authorList>
            <person name="Kucharzyk K."/>
            <person name="Murdoch R.W."/>
            <person name="Higgins S."/>
            <person name="Loffler F."/>
        </authorList>
    </citation>
    <scope>NUCLEOTIDE SEQUENCE</scope>
</reference>
<sequence length="32" mass="3739">MILVHAEVERNIKSVVENNFIKRPMNLGLFLL</sequence>
<comment type="caution">
    <text evidence="1">The sequence shown here is derived from an EMBL/GenBank/DDBJ whole genome shotgun (WGS) entry which is preliminary data.</text>
</comment>
<dbReference type="EMBL" id="VSSQ01031641">
    <property type="protein sequence ID" value="MPM82606.1"/>
    <property type="molecule type" value="Genomic_DNA"/>
</dbReference>
<dbReference type="AlphaFoldDB" id="A0A645CZL8"/>
<proteinExistence type="predicted"/>